<feature type="region of interest" description="Disordered" evidence="1">
    <location>
        <begin position="247"/>
        <end position="288"/>
    </location>
</feature>
<feature type="compositionally biased region" description="Polar residues" evidence="1">
    <location>
        <begin position="110"/>
        <end position="121"/>
    </location>
</feature>
<reference evidence="2 3" key="1">
    <citation type="submission" date="2020-04" db="EMBL/GenBank/DDBJ databases">
        <authorList>
            <person name="Wallbank WR R."/>
            <person name="Pardo Diaz C."/>
            <person name="Kozak K."/>
            <person name="Martin S."/>
            <person name="Jiggins C."/>
            <person name="Moest M."/>
            <person name="Warren A I."/>
            <person name="Byers J.R.P. K."/>
            <person name="Montejo-Kovacevich G."/>
            <person name="Yen C E."/>
        </authorList>
    </citation>
    <scope>NUCLEOTIDE SEQUENCE [LARGE SCALE GENOMIC DNA]</scope>
</reference>
<comment type="caution">
    <text evidence="2">The sequence shown here is derived from an EMBL/GenBank/DDBJ whole genome shotgun (WGS) entry which is preliminary data.</text>
</comment>
<evidence type="ECO:0000313" key="2">
    <source>
        <dbReference type="EMBL" id="CAB3258145.1"/>
    </source>
</evidence>
<protein>
    <submittedName>
        <fullName evidence="2">Uncharacterized protein</fullName>
    </submittedName>
</protein>
<feature type="region of interest" description="Disordered" evidence="1">
    <location>
        <begin position="35"/>
        <end position="72"/>
    </location>
</feature>
<feature type="region of interest" description="Disordered" evidence="1">
    <location>
        <begin position="104"/>
        <end position="208"/>
    </location>
</feature>
<dbReference type="EMBL" id="CADEBD010000620">
    <property type="protein sequence ID" value="CAB3258145.1"/>
    <property type="molecule type" value="Genomic_DNA"/>
</dbReference>
<feature type="compositionally biased region" description="Basic and acidic residues" evidence="1">
    <location>
        <begin position="125"/>
        <end position="146"/>
    </location>
</feature>
<dbReference type="Proteomes" id="UP000494256">
    <property type="component" value="Unassembled WGS sequence"/>
</dbReference>
<gene>
    <name evidence="2" type="ORF">APLA_LOCUS16126</name>
</gene>
<accession>A0A8S1BGM2</accession>
<name>A0A8S1BGM2_ARCPL</name>
<organism evidence="2 3">
    <name type="scientific">Arctia plantaginis</name>
    <name type="common">Wood tiger moth</name>
    <name type="synonym">Phalaena plantaginis</name>
    <dbReference type="NCBI Taxonomy" id="874455"/>
    <lineage>
        <taxon>Eukaryota</taxon>
        <taxon>Metazoa</taxon>
        <taxon>Ecdysozoa</taxon>
        <taxon>Arthropoda</taxon>
        <taxon>Hexapoda</taxon>
        <taxon>Insecta</taxon>
        <taxon>Pterygota</taxon>
        <taxon>Neoptera</taxon>
        <taxon>Endopterygota</taxon>
        <taxon>Lepidoptera</taxon>
        <taxon>Glossata</taxon>
        <taxon>Ditrysia</taxon>
        <taxon>Noctuoidea</taxon>
        <taxon>Erebidae</taxon>
        <taxon>Arctiinae</taxon>
        <taxon>Arctia</taxon>
    </lineage>
</organism>
<dbReference type="AlphaFoldDB" id="A0A8S1BGM2"/>
<dbReference type="OrthoDB" id="2014905at2759"/>
<sequence length="326" mass="37996">MPPSAKILTSEQKILPKQTSEVGEIEKEKIYESIEEEDEQKRVIINESVETPQHRHNKNPYRPDERPHKVPAPVKINPYALFKKDDDSEQGELSLKYEYLKKHAHDEKAQTQQDTGSNEPNPWQHLEHSKSKEIHRPLDTAIHERNPVSSEKNINYAMKNKKKNLYSRNGREKNNNRNEYNEARLKTDYGSNSRPQFKSGKIPSLPVIDIDENGERKIEEITEEPLEQRKPVINEEVLEGGKIRKSWGGTAYRGAYSEVEESNPEEPDNDTQDSRSNPGYELGELTTTKRVIRKEGSRYYTYLSGPEYAEFHQQLANERRKDEEFH</sequence>
<evidence type="ECO:0000313" key="3">
    <source>
        <dbReference type="Proteomes" id="UP000494256"/>
    </source>
</evidence>
<evidence type="ECO:0000256" key="1">
    <source>
        <dbReference type="SAM" id="MobiDB-lite"/>
    </source>
</evidence>
<feature type="compositionally biased region" description="Basic and acidic residues" evidence="1">
    <location>
        <begin position="169"/>
        <end position="187"/>
    </location>
</feature>
<feature type="compositionally biased region" description="Acidic residues" evidence="1">
    <location>
        <begin position="258"/>
        <end position="271"/>
    </location>
</feature>
<proteinExistence type="predicted"/>